<keyword evidence="4 5" id="KW-0472">Membrane</keyword>
<dbReference type="OrthoDB" id="61370at2759"/>
<sequence length="213" mass="23814">MTRRIVYSLGLLLATACTAMTLASIIIPKWITGSSDSRGEQSYGLHKRCFSSTGSCDPFPQKRDCRDDKWGFCSMWRTVGFLMSLAVVVELCTLVAFVVIIAGGVQRRSAGWKLQCSLLLFSSFIQCIGMAIVSFLFSHDEKFSSGWYLDSSWTLCTVSWTLLFLTGLGITASALSLPEEGDYELIPDRFYGTEVEEDQLRSRVNSWMNDSDE</sequence>
<keyword evidence="2 5" id="KW-0812">Transmembrane</keyword>
<evidence type="ECO:0000256" key="1">
    <source>
        <dbReference type="ARBA" id="ARBA00004141"/>
    </source>
</evidence>
<gene>
    <name evidence="6" type="ORF">BCR34DRAFT_560091</name>
</gene>
<dbReference type="InterPro" id="IPR019372">
    <property type="entry name" value="LHFPL"/>
</dbReference>
<evidence type="ECO:0000256" key="2">
    <source>
        <dbReference type="ARBA" id="ARBA00022692"/>
    </source>
</evidence>
<dbReference type="AlphaFoldDB" id="A0A1Y1ZWW4"/>
<accession>A0A1Y1ZWW4</accession>
<dbReference type="GO" id="GO:0016020">
    <property type="term" value="C:membrane"/>
    <property type="evidence" value="ECO:0007669"/>
    <property type="project" value="UniProtKB-SubCell"/>
</dbReference>
<evidence type="ECO:0008006" key="8">
    <source>
        <dbReference type="Google" id="ProtNLM"/>
    </source>
</evidence>
<proteinExistence type="predicted"/>
<reference evidence="6 7" key="1">
    <citation type="submission" date="2016-07" db="EMBL/GenBank/DDBJ databases">
        <title>Pervasive Adenine N6-methylation of Active Genes in Fungi.</title>
        <authorList>
            <consortium name="DOE Joint Genome Institute"/>
            <person name="Mondo S.J."/>
            <person name="Dannebaum R.O."/>
            <person name="Kuo R.C."/>
            <person name="Labutti K."/>
            <person name="Haridas S."/>
            <person name="Kuo A."/>
            <person name="Salamov A."/>
            <person name="Ahrendt S.R."/>
            <person name="Lipzen A."/>
            <person name="Sullivan W."/>
            <person name="Andreopoulos W.B."/>
            <person name="Clum A."/>
            <person name="Lindquist E."/>
            <person name="Daum C."/>
            <person name="Ramamoorthy G.K."/>
            <person name="Gryganskyi A."/>
            <person name="Culley D."/>
            <person name="Magnuson J.K."/>
            <person name="James T.Y."/>
            <person name="O'Malley M.A."/>
            <person name="Stajich J.E."/>
            <person name="Spatafora J.W."/>
            <person name="Visel A."/>
            <person name="Grigoriev I.V."/>
        </authorList>
    </citation>
    <scope>NUCLEOTIDE SEQUENCE [LARGE SCALE GENOMIC DNA]</scope>
    <source>
        <strain evidence="6 7">CBS 115471</strain>
    </source>
</reference>
<evidence type="ECO:0000256" key="3">
    <source>
        <dbReference type="ARBA" id="ARBA00022989"/>
    </source>
</evidence>
<evidence type="ECO:0000256" key="5">
    <source>
        <dbReference type="SAM" id="Phobius"/>
    </source>
</evidence>
<comment type="subcellular location">
    <subcellularLocation>
        <location evidence="1">Membrane</location>
        <topology evidence="1">Multi-pass membrane protein</topology>
    </subcellularLocation>
</comment>
<dbReference type="Pfam" id="PF10242">
    <property type="entry name" value="L_HMGIC_fpl"/>
    <property type="match status" value="1"/>
</dbReference>
<evidence type="ECO:0000313" key="7">
    <source>
        <dbReference type="Proteomes" id="UP000193144"/>
    </source>
</evidence>
<feature type="transmembrane region" description="Helical" evidence="5">
    <location>
        <begin position="117"/>
        <end position="137"/>
    </location>
</feature>
<evidence type="ECO:0000313" key="6">
    <source>
        <dbReference type="EMBL" id="ORY14690.1"/>
    </source>
</evidence>
<feature type="transmembrane region" description="Helical" evidence="5">
    <location>
        <begin position="157"/>
        <end position="177"/>
    </location>
</feature>
<evidence type="ECO:0000256" key="4">
    <source>
        <dbReference type="ARBA" id="ARBA00023136"/>
    </source>
</evidence>
<dbReference type="PROSITE" id="PS51257">
    <property type="entry name" value="PROKAR_LIPOPROTEIN"/>
    <property type="match status" value="1"/>
</dbReference>
<dbReference type="Proteomes" id="UP000193144">
    <property type="component" value="Unassembled WGS sequence"/>
</dbReference>
<keyword evidence="3 5" id="KW-1133">Transmembrane helix</keyword>
<organism evidence="6 7">
    <name type="scientific">Clohesyomyces aquaticus</name>
    <dbReference type="NCBI Taxonomy" id="1231657"/>
    <lineage>
        <taxon>Eukaryota</taxon>
        <taxon>Fungi</taxon>
        <taxon>Dikarya</taxon>
        <taxon>Ascomycota</taxon>
        <taxon>Pezizomycotina</taxon>
        <taxon>Dothideomycetes</taxon>
        <taxon>Pleosporomycetidae</taxon>
        <taxon>Pleosporales</taxon>
        <taxon>Lindgomycetaceae</taxon>
        <taxon>Clohesyomyces</taxon>
    </lineage>
</organism>
<dbReference type="EMBL" id="MCFA01000031">
    <property type="protein sequence ID" value="ORY14690.1"/>
    <property type="molecule type" value="Genomic_DNA"/>
</dbReference>
<feature type="transmembrane region" description="Helical" evidence="5">
    <location>
        <begin position="79"/>
        <end position="105"/>
    </location>
</feature>
<protein>
    <recommendedName>
        <fullName evidence="8">SUR7/PalI family-domain-containing protein</fullName>
    </recommendedName>
</protein>
<keyword evidence="7" id="KW-1185">Reference proteome</keyword>
<name>A0A1Y1ZWW4_9PLEO</name>
<comment type="caution">
    <text evidence="6">The sequence shown here is derived from an EMBL/GenBank/DDBJ whole genome shotgun (WGS) entry which is preliminary data.</text>
</comment>